<organism evidence="2 3">
    <name type="scientific">Nocardia implantans</name>
    <dbReference type="NCBI Taxonomy" id="3108168"/>
    <lineage>
        <taxon>Bacteria</taxon>
        <taxon>Bacillati</taxon>
        <taxon>Actinomycetota</taxon>
        <taxon>Actinomycetes</taxon>
        <taxon>Mycobacteriales</taxon>
        <taxon>Nocardiaceae</taxon>
        <taxon>Nocardia</taxon>
    </lineage>
</organism>
<proteinExistence type="predicted"/>
<dbReference type="InterPro" id="IPR036894">
    <property type="entry name" value="YbaB-like_sf"/>
</dbReference>
<dbReference type="InterPro" id="IPR004401">
    <property type="entry name" value="YbaB/EbfC"/>
</dbReference>
<feature type="region of interest" description="Disordered" evidence="1">
    <location>
        <begin position="114"/>
        <end position="137"/>
    </location>
</feature>
<dbReference type="EMBL" id="JAYKYQ010000008">
    <property type="protein sequence ID" value="MEB3512517.1"/>
    <property type="molecule type" value="Genomic_DNA"/>
</dbReference>
<dbReference type="Pfam" id="PF02575">
    <property type="entry name" value="YbaB_DNA_bd"/>
    <property type="match status" value="1"/>
</dbReference>
<evidence type="ECO:0000313" key="3">
    <source>
        <dbReference type="Proteomes" id="UP001348098"/>
    </source>
</evidence>
<gene>
    <name evidence="2" type="ORF">U3653_21005</name>
</gene>
<feature type="compositionally biased region" description="Basic and acidic residues" evidence="1">
    <location>
        <begin position="128"/>
        <end position="137"/>
    </location>
</feature>
<evidence type="ECO:0000256" key="1">
    <source>
        <dbReference type="SAM" id="MobiDB-lite"/>
    </source>
</evidence>
<keyword evidence="3" id="KW-1185">Reference proteome</keyword>
<sequence length="137" mass="15013">MDRWERDGLRSANSGLRSQVHYILDIYERQQAELTEVRQQLETLRVRAGSADQLVEVTVDSAGVITDVRLAAAATRGTAERLGQSITEAAQEAAQQARSQREALIAGLEDAAQAMPDLPDMVPGAPSWREKPESIDN</sequence>
<comment type="caution">
    <text evidence="2">The sequence shown here is derived from an EMBL/GenBank/DDBJ whole genome shotgun (WGS) entry which is preliminary data.</text>
</comment>
<protein>
    <submittedName>
        <fullName evidence="2">YbaB/EbfC family nucleoid-associated protein</fullName>
    </submittedName>
</protein>
<evidence type="ECO:0000313" key="2">
    <source>
        <dbReference type="EMBL" id="MEB3512517.1"/>
    </source>
</evidence>
<dbReference type="SUPFAM" id="SSF82607">
    <property type="entry name" value="YbaB-like"/>
    <property type="match status" value="1"/>
</dbReference>
<reference evidence="2 3" key="1">
    <citation type="submission" date="2023-12" db="EMBL/GenBank/DDBJ databases">
        <title>novel species in genus Nocarida.</title>
        <authorList>
            <person name="Li Z."/>
        </authorList>
    </citation>
    <scope>NUCLEOTIDE SEQUENCE [LARGE SCALE GENOMIC DNA]</scope>
    <source>
        <strain evidence="2 3">CDC186</strain>
    </source>
</reference>
<dbReference type="RefSeq" id="WP_195078083.1">
    <property type="nucleotide sequence ID" value="NZ_JAYESH010000004.1"/>
</dbReference>
<dbReference type="Gene3D" id="3.30.1310.10">
    <property type="entry name" value="Nucleoid-associated protein YbaB-like domain"/>
    <property type="match status" value="1"/>
</dbReference>
<dbReference type="Proteomes" id="UP001348098">
    <property type="component" value="Unassembled WGS sequence"/>
</dbReference>
<name>A0ABU6AYE8_9NOCA</name>
<accession>A0ABU6AYE8</accession>